<evidence type="ECO:0000313" key="2">
    <source>
        <dbReference type="EMBL" id="PKF69131.1"/>
    </source>
</evidence>
<dbReference type="EMBL" id="PJAF01000006">
    <property type="protein sequence ID" value="PKF69131.1"/>
    <property type="molecule type" value="Genomic_DNA"/>
</dbReference>
<protein>
    <submittedName>
        <fullName evidence="2">Uncharacterized protein</fullName>
    </submittedName>
</protein>
<proteinExistence type="predicted"/>
<gene>
    <name evidence="2" type="ORF">CXB45_03010</name>
</gene>
<feature type="region of interest" description="Disordered" evidence="1">
    <location>
        <begin position="235"/>
        <end position="312"/>
    </location>
</feature>
<dbReference type="AlphaFoldDB" id="A0A2N0X8T6"/>
<dbReference type="OrthoDB" id="3383452at2"/>
<feature type="compositionally biased region" description="Basic residues" evidence="1">
    <location>
        <begin position="99"/>
        <end position="108"/>
    </location>
</feature>
<accession>A0A2N0X8T6</accession>
<evidence type="ECO:0000256" key="1">
    <source>
        <dbReference type="SAM" id="MobiDB-lite"/>
    </source>
</evidence>
<evidence type="ECO:0000313" key="3">
    <source>
        <dbReference type="Proteomes" id="UP000233249"/>
    </source>
</evidence>
<sequence length="312" mass="35035">MARIRSVKPELWSSPGIETLEYQWRLLFIAMWQWADDYGRGTAEPRELMGFAFPRDENITLEDFRRGLGGIHRVFGVKFYQVSGRPYYSISTWEKHQKIDKRAKKSKHPAPEDGTPFDPTKPLLRQVPAEDSEESIEDSGESAGVSGKLGVGTGEQGNSKRALSGSCSNGPFERDCASGEHPRKRAEYPAAFEVFWAAYPRRTGKRKALEAWKRAKGRGGEQAVLDGAKRLASDPNLPEAQFIPHPATWLNRDGWEDEPLPARNAHEQQKPDRVWGTRPEDWDGPAAQDSPPQPALTWPDNPRYRKGVTSGG</sequence>
<feature type="compositionally biased region" description="Polar residues" evidence="1">
    <location>
        <begin position="156"/>
        <end position="169"/>
    </location>
</feature>
<feature type="compositionally biased region" description="Basic and acidic residues" evidence="1">
    <location>
        <begin position="172"/>
        <end position="184"/>
    </location>
</feature>
<organism evidence="2 3">
    <name type="scientific">Corynebacterium mastitidis</name>
    <dbReference type="NCBI Taxonomy" id="161890"/>
    <lineage>
        <taxon>Bacteria</taxon>
        <taxon>Bacillati</taxon>
        <taxon>Actinomycetota</taxon>
        <taxon>Actinomycetes</taxon>
        <taxon>Mycobacteriales</taxon>
        <taxon>Corynebacteriaceae</taxon>
        <taxon>Corynebacterium</taxon>
    </lineage>
</organism>
<feature type="region of interest" description="Disordered" evidence="1">
    <location>
        <begin position="99"/>
        <end position="184"/>
    </location>
</feature>
<name>A0A2N0X8T6_9CORY</name>
<dbReference type="Proteomes" id="UP000233249">
    <property type="component" value="Unassembled WGS sequence"/>
</dbReference>
<comment type="caution">
    <text evidence="2">The sequence shown here is derived from an EMBL/GenBank/DDBJ whole genome shotgun (WGS) entry which is preliminary data.</text>
</comment>
<feature type="compositionally biased region" description="Basic and acidic residues" evidence="1">
    <location>
        <begin position="264"/>
        <end position="281"/>
    </location>
</feature>
<dbReference type="RefSeq" id="WP_101173133.1">
    <property type="nucleotide sequence ID" value="NZ_PJAF01000006.1"/>
</dbReference>
<reference evidence="2 3" key="1">
    <citation type="submission" date="2017-12" db="EMBL/GenBank/DDBJ databases">
        <title>Corynebacterium mastitidis 16-1433 Genome.</title>
        <authorList>
            <person name="Gulvik C.A."/>
        </authorList>
    </citation>
    <scope>NUCLEOTIDE SEQUENCE [LARGE SCALE GENOMIC DNA]</scope>
    <source>
        <strain evidence="2 3">16-1433</strain>
    </source>
</reference>
<feature type="compositionally biased region" description="Acidic residues" evidence="1">
    <location>
        <begin position="130"/>
        <end position="140"/>
    </location>
</feature>